<keyword evidence="5" id="KW-0472">Membrane</keyword>
<keyword evidence="5" id="KW-0812">Transmembrane</keyword>
<dbReference type="InterPro" id="IPR001128">
    <property type="entry name" value="Cyt_P450"/>
</dbReference>
<keyword evidence="7" id="KW-1185">Reference proteome</keyword>
<proteinExistence type="inferred from homology"/>
<evidence type="ECO:0000313" key="7">
    <source>
        <dbReference type="Proteomes" id="UP001445335"/>
    </source>
</evidence>
<dbReference type="InterPro" id="IPR002401">
    <property type="entry name" value="Cyt_P450_E_grp-I"/>
</dbReference>
<keyword evidence="3 4" id="KW-0349">Heme</keyword>
<feature type="transmembrane region" description="Helical" evidence="5">
    <location>
        <begin position="6"/>
        <end position="30"/>
    </location>
</feature>
<accession>A0AAW1R283</accession>
<organism evidence="6 7">
    <name type="scientific">Elliptochloris bilobata</name>
    <dbReference type="NCBI Taxonomy" id="381761"/>
    <lineage>
        <taxon>Eukaryota</taxon>
        <taxon>Viridiplantae</taxon>
        <taxon>Chlorophyta</taxon>
        <taxon>core chlorophytes</taxon>
        <taxon>Trebouxiophyceae</taxon>
        <taxon>Trebouxiophyceae incertae sedis</taxon>
        <taxon>Elliptochloris clade</taxon>
        <taxon>Elliptochloris</taxon>
    </lineage>
</organism>
<feature type="binding site" description="axial binding residue" evidence="3">
    <location>
        <position position="510"/>
    </location>
    <ligand>
        <name>heme</name>
        <dbReference type="ChEBI" id="CHEBI:30413"/>
    </ligand>
    <ligandPart>
        <name>Fe</name>
        <dbReference type="ChEBI" id="CHEBI:18248"/>
    </ligandPart>
</feature>
<dbReference type="PROSITE" id="PS00086">
    <property type="entry name" value="CYTOCHROME_P450"/>
    <property type="match status" value="1"/>
</dbReference>
<evidence type="ECO:0000313" key="6">
    <source>
        <dbReference type="EMBL" id="KAK9827620.1"/>
    </source>
</evidence>
<dbReference type="CDD" id="cd00302">
    <property type="entry name" value="cytochrome_P450"/>
    <property type="match status" value="1"/>
</dbReference>
<evidence type="ECO:0000256" key="5">
    <source>
        <dbReference type="SAM" id="Phobius"/>
    </source>
</evidence>
<dbReference type="GO" id="GO:0005506">
    <property type="term" value="F:iron ion binding"/>
    <property type="evidence" value="ECO:0007669"/>
    <property type="project" value="InterPro"/>
</dbReference>
<dbReference type="AlphaFoldDB" id="A0AAW1R283"/>
<dbReference type="EMBL" id="JALJOU010000057">
    <property type="protein sequence ID" value="KAK9827620.1"/>
    <property type="molecule type" value="Genomic_DNA"/>
</dbReference>
<dbReference type="InterPro" id="IPR036396">
    <property type="entry name" value="Cyt_P450_sf"/>
</dbReference>
<dbReference type="Proteomes" id="UP001445335">
    <property type="component" value="Unassembled WGS sequence"/>
</dbReference>
<comment type="cofactor">
    <cofactor evidence="1 3">
        <name>heme</name>
        <dbReference type="ChEBI" id="CHEBI:30413"/>
    </cofactor>
</comment>
<evidence type="ECO:0000256" key="1">
    <source>
        <dbReference type="ARBA" id="ARBA00001971"/>
    </source>
</evidence>
<dbReference type="PANTHER" id="PTHR24305:SF166">
    <property type="entry name" value="CYTOCHROME P450 12A4, MITOCHONDRIAL-RELATED"/>
    <property type="match status" value="1"/>
</dbReference>
<dbReference type="PANTHER" id="PTHR24305">
    <property type="entry name" value="CYTOCHROME P450"/>
    <property type="match status" value="1"/>
</dbReference>
<dbReference type="InterPro" id="IPR017972">
    <property type="entry name" value="Cyt_P450_CS"/>
</dbReference>
<evidence type="ECO:0008006" key="8">
    <source>
        <dbReference type="Google" id="ProtNLM"/>
    </source>
</evidence>
<evidence type="ECO:0000256" key="2">
    <source>
        <dbReference type="ARBA" id="ARBA00010617"/>
    </source>
</evidence>
<dbReference type="PRINTS" id="PR00385">
    <property type="entry name" value="P450"/>
</dbReference>
<keyword evidence="3 4" id="KW-0408">Iron</keyword>
<keyword evidence="5" id="KW-1133">Transmembrane helix</keyword>
<dbReference type="GO" id="GO:0020037">
    <property type="term" value="F:heme binding"/>
    <property type="evidence" value="ECO:0007669"/>
    <property type="project" value="InterPro"/>
</dbReference>
<dbReference type="InterPro" id="IPR050121">
    <property type="entry name" value="Cytochrome_P450_monoxygenase"/>
</dbReference>
<comment type="similarity">
    <text evidence="2 4">Belongs to the cytochrome P450 family.</text>
</comment>
<evidence type="ECO:0000256" key="3">
    <source>
        <dbReference type="PIRSR" id="PIRSR602401-1"/>
    </source>
</evidence>
<keyword evidence="4" id="KW-0560">Oxidoreductase</keyword>
<dbReference type="Gene3D" id="1.10.630.10">
    <property type="entry name" value="Cytochrome P450"/>
    <property type="match status" value="1"/>
</dbReference>
<dbReference type="GO" id="GO:0016705">
    <property type="term" value="F:oxidoreductase activity, acting on paired donors, with incorporation or reduction of molecular oxygen"/>
    <property type="evidence" value="ECO:0007669"/>
    <property type="project" value="InterPro"/>
</dbReference>
<dbReference type="SUPFAM" id="SSF48264">
    <property type="entry name" value="Cytochrome P450"/>
    <property type="match status" value="1"/>
</dbReference>
<reference evidence="6 7" key="1">
    <citation type="journal article" date="2024" name="Nat. Commun.">
        <title>Phylogenomics reveals the evolutionary origins of lichenization in chlorophyte algae.</title>
        <authorList>
            <person name="Puginier C."/>
            <person name="Libourel C."/>
            <person name="Otte J."/>
            <person name="Skaloud P."/>
            <person name="Haon M."/>
            <person name="Grisel S."/>
            <person name="Petersen M."/>
            <person name="Berrin J.G."/>
            <person name="Delaux P.M."/>
            <person name="Dal Grande F."/>
            <person name="Keller J."/>
        </authorList>
    </citation>
    <scope>NUCLEOTIDE SEQUENCE [LARGE SCALE GENOMIC DNA]</scope>
    <source>
        <strain evidence="6 7">SAG 245.80</strain>
    </source>
</reference>
<dbReference type="PRINTS" id="PR00463">
    <property type="entry name" value="EP450I"/>
</dbReference>
<keyword evidence="3 4" id="KW-0479">Metal-binding</keyword>
<keyword evidence="4" id="KW-0503">Monooxygenase</keyword>
<evidence type="ECO:0000256" key="4">
    <source>
        <dbReference type="RuleBase" id="RU000461"/>
    </source>
</evidence>
<comment type="caution">
    <text evidence="6">The sequence shown here is derived from an EMBL/GenBank/DDBJ whole genome shotgun (WGS) entry which is preliminary data.</text>
</comment>
<dbReference type="Pfam" id="PF00067">
    <property type="entry name" value="p450"/>
    <property type="match status" value="2"/>
</dbReference>
<gene>
    <name evidence="6" type="ORF">WJX81_007168</name>
</gene>
<dbReference type="GO" id="GO:0004497">
    <property type="term" value="F:monooxygenase activity"/>
    <property type="evidence" value="ECO:0007669"/>
    <property type="project" value="UniProtKB-KW"/>
</dbReference>
<sequence length="571" mass="62663">MEVSGVALPVFLASLACLGALVGAAVARFLRTWLMLRHLPGPKEATLLRGSLASILHPHNHRIFTTWTDTYGPVFRVRAVWKQLVFVTDPRLVAEIFRKSKELDKDWRLLAPFSQMMSPQGHGNIVSASTHSPYWKAMRKGIAVAFRANNMKAGFPRVVEAGRQLVDTLREVSAGGKTVDMNDALLRESIDVIGRFGFDRDMGATKAMLAADELSQAGASGDAVQLTARALTEVKLRFYEPFRRFRVWRKDVREGRETFHRYQQMLMGLLEHMHAEDPSPDTLAGCLLQVPDPHTGKPLADERLLPEVGAIFMAGFDTSGHTATWVLFLVSQHPQVEARIVEELQWRGLLVEQGQPRPRLPTYEDVEALPFLKAVINETMRMYPAVGTATTRINPDQDIALDGGRLVIPRGVPIRMHIHSIHNCAANWERPHEFLPERFLQADAEFLPAAPIRPAAASAHSKADRATDITATATAASGGAPTAEGGDGAAVVGGKRCRRFIPFSDGVRSCVGYPLARLNLVSSLAQLYGNFTFELAPEMGGAKGVADAERASITLACANGMKMACRERNPA</sequence>
<protein>
    <recommendedName>
        <fullName evidence="8">Cytochrome P450</fullName>
    </recommendedName>
</protein>
<name>A0AAW1R283_9CHLO</name>